<evidence type="ECO:0000259" key="7">
    <source>
        <dbReference type="PROSITE" id="PS00125"/>
    </source>
</evidence>
<evidence type="ECO:0000313" key="8">
    <source>
        <dbReference type="EMBL" id="ODN06549.1"/>
    </source>
</evidence>
<organism evidence="8 9">
    <name type="scientific">Orchesella cincta</name>
    <name type="common">Springtail</name>
    <name type="synonym">Podura cincta</name>
    <dbReference type="NCBI Taxonomy" id="48709"/>
    <lineage>
        <taxon>Eukaryota</taxon>
        <taxon>Metazoa</taxon>
        <taxon>Ecdysozoa</taxon>
        <taxon>Arthropoda</taxon>
        <taxon>Hexapoda</taxon>
        <taxon>Collembola</taxon>
        <taxon>Entomobryomorpha</taxon>
        <taxon>Entomobryoidea</taxon>
        <taxon>Orchesellidae</taxon>
        <taxon>Orchesellinae</taxon>
        <taxon>Orchesella</taxon>
    </lineage>
</organism>
<comment type="catalytic activity">
    <reaction evidence="5">
        <text>O-phospho-L-threonyl-[protein] + H2O = L-threonyl-[protein] + phosphate</text>
        <dbReference type="Rhea" id="RHEA:47004"/>
        <dbReference type="Rhea" id="RHEA-COMP:11060"/>
        <dbReference type="Rhea" id="RHEA-COMP:11605"/>
        <dbReference type="ChEBI" id="CHEBI:15377"/>
        <dbReference type="ChEBI" id="CHEBI:30013"/>
        <dbReference type="ChEBI" id="CHEBI:43474"/>
        <dbReference type="ChEBI" id="CHEBI:61977"/>
        <dbReference type="EC" id="3.1.3.16"/>
    </reaction>
</comment>
<feature type="region of interest" description="Disordered" evidence="6">
    <location>
        <begin position="1"/>
        <end position="26"/>
    </location>
</feature>
<dbReference type="Pfam" id="PF00149">
    <property type="entry name" value="Metallophos"/>
    <property type="match status" value="1"/>
</dbReference>
<dbReference type="EC" id="3.1.3.16" evidence="5"/>
<reference evidence="8 9" key="1">
    <citation type="journal article" date="2016" name="Genome Biol. Evol.">
        <title>Gene Family Evolution Reflects Adaptation to Soil Environmental Stressors in the Genome of the Collembolan Orchesella cincta.</title>
        <authorList>
            <person name="Faddeeva-Vakhrusheva A."/>
            <person name="Derks M.F."/>
            <person name="Anvar S.Y."/>
            <person name="Agamennone V."/>
            <person name="Suring W."/>
            <person name="Smit S."/>
            <person name="van Straalen N.M."/>
            <person name="Roelofs D."/>
        </authorList>
    </citation>
    <scope>NUCLEOTIDE SEQUENCE [LARGE SCALE GENOMIC DNA]</scope>
    <source>
        <tissue evidence="8">Mixed pool</tissue>
    </source>
</reference>
<accession>A0A1D2NMV7</accession>
<keyword evidence="2" id="KW-0479">Metal-binding</keyword>
<dbReference type="PROSITE" id="PS00125">
    <property type="entry name" value="SER_THR_PHOSPHATASE"/>
    <property type="match status" value="1"/>
</dbReference>
<feature type="compositionally biased region" description="Polar residues" evidence="6">
    <location>
        <begin position="7"/>
        <end position="20"/>
    </location>
</feature>
<dbReference type="Gene3D" id="3.60.21.10">
    <property type="match status" value="1"/>
</dbReference>
<dbReference type="GO" id="GO:0004722">
    <property type="term" value="F:protein serine/threonine phosphatase activity"/>
    <property type="evidence" value="ECO:0007669"/>
    <property type="project" value="UniProtKB-EC"/>
</dbReference>
<keyword evidence="9" id="KW-1185">Reference proteome</keyword>
<evidence type="ECO:0000256" key="6">
    <source>
        <dbReference type="SAM" id="MobiDB-lite"/>
    </source>
</evidence>
<evidence type="ECO:0000313" key="9">
    <source>
        <dbReference type="Proteomes" id="UP000094527"/>
    </source>
</evidence>
<evidence type="ECO:0000256" key="4">
    <source>
        <dbReference type="ARBA" id="ARBA00023211"/>
    </source>
</evidence>
<comment type="similarity">
    <text evidence="5">Belongs to the PPP phosphatase family.</text>
</comment>
<feature type="domain" description="Serine/threonine specific protein phosphatases" evidence="7">
    <location>
        <begin position="133"/>
        <end position="138"/>
    </location>
</feature>
<dbReference type="GO" id="GO:0046872">
    <property type="term" value="F:metal ion binding"/>
    <property type="evidence" value="ECO:0007669"/>
    <property type="project" value="UniProtKB-KW"/>
</dbReference>
<keyword evidence="4" id="KW-0464">Manganese</keyword>
<dbReference type="SUPFAM" id="SSF56300">
    <property type="entry name" value="Metallo-dependent phosphatases"/>
    <property type="match status" value="1"/>
</dbReference>
<dbReference type="OrthoDB" id="1930084at2759"/>
<sequence length="339" mass="38078">MEVNAGEGSSQGLNAKTGQPGSKGKGTELDEWIERLLDSKPLLERDVERLCKMAKVIFAEEPNIVEVKTPVTVCGDIHGQYKDLLRIFQMGGSVPETNYLFLGDYVDRGKNSVATISLLVALKVRHKHRITMLRGNHESRQISRNFGFYNECMKRYKNANVWTHFTQLFDFFPISALIDGSIFCLHGGLSPSISTLDEVRNIKRDMEVPLCGPFHELLWTDPGNNLGWGKNLERGENALAFGADITEKFTTDNGLSLIARAHQVKMEGYEFTHQDKLVTVFSAPNYCKVRNKAAFIKFAGDYRSVKQFTAVGALEEVEIDLTSQFKCDDLIMQLSSIVI</sequence>
<protein>
    <recommendedName>
        <fullName evidence="5">Serine/threonine-protein phosphatase</fullName>
        <ecNumber evidence="5">3.1.3.16</ecNumber>
    </recommendedName>
</protein>
<dbReference type="PRINTS" id="PR00114">
    <property type="entry name" value="STPHPHTASE"/>
</dbReference>
<dbReference type="InterPro" id="IPR029052">
    <property type="entry name" value="Metallo-depent_PP-like"/>
</dbReference>
<evidence type="ECO:0000256" key="2">
    <source>
        <dbReference type="ARBA" id="ARBA00022723"/>
    </source>
</evidence>
<keyword evidence="3 5" id="KW-0378">Hydrolase</keyword>
<evidence type="ECO:0000256" key="3">
    <source>
        <dbReference type="ARBA" id="ARBA00022801"/>
    </source>
</evidence>
<dbReference type="Proteomes" id="UP000094527">
    <property type="component" value="Unassembled WGS sequence"/>
</dbReference>
<comment type="caution">
    <text evidence="8">The sequence shown here is derived from an EMBL/GenBank/DDBJ whole genome shotgun (WGS) entry which is preliminary data.</text>
</comment>
<dbReference type="InterPro" id="IPR006186">
    <property type="entry name" value="Ser/Thr-sp_prot-phosphatase"/>
</dbReference>
<dbReference type="PANTHER" id="PTHR45619">
    <property type="entry name" value="SERINE/THREONINE-PROTEIN PHOSPHATASE PP2A-RELATED"/>
    <property type="match status" value="1"/>
</dbReference>
<dbReference type="InterPro" id="IPR047129">
    <property type="entry name" value="PPA2-like"/>
</dbReference>
<dbReference type="STRING" id="48709.A0A1D2NMV7"/>
<name>A0A1D2NMV7_ORCCI</name>
<evidence type="ECO:0000256" key="5">
    <source>
        <dbReference type="RuleBase" id="RU004273"/>
    </source>
</evidence>
<dbReference type="SMART" id="SM00156">
    <property type="entry name" value="PP2Ac"/>
    <property type="match status" value="1"/>
</dbReference>
<dbReference type="InterPro" id="IPR004843">
    <property type="entry name" value="Calcineurin-like_PHP"/>
</dbReference>
<comment type="cofactor">
    <cofactor evidence="1">
        <name>Mn(2+)</name>
        <dbReference type="ChEBI" id="CHEBI:29035"/>
    </cofactor>
</comment>
<evidence type="ECO:0000256" key="1">
    <source>
        <dbReference type="ARBA" id="ARBA00001936"/>
    </source>
</evidence>
<gene>
    <name evidence="8" type="ORF">Ocin01_00140</name>
</gene>
<dbReference type="AlphaFoldDB" id="A0A1D2NMV7"/>
<dbReference type="EMBL" id="LJIJ01000003">
    <property type="protein sequence ID" value="ODN06549.1"/>
    <property type="molecule type" value="Genomic_DNA"/>
</dbReference>
<proteinExistence type="inferred from homology"/>